<keyword evidence="2" id="KW-1185">Reference proteome</keyword>
<dbReference type="AlphaFoldDB" id="A0A6J3M1R0"/>
<accession>A0A6J3M1R0</accession>
<name>A0A6J3M1R0_9PEZI</name>
<reference evidence="3" key="1">
    <citation type="submission" date="2020-01" db="EMBL/GenBank/DDBJ databases">
        <authorList>
            <consortium name="DOE Joint Genome Institute"/>
            <person name="Haridas S."/>
            <person name="Albert R."/>
            <person name="Binder M."/>
            <person name="Bloem J."/>
            <person name="Labutti K."/>
            <person name="Salamov A."/>
            <person name="Andreopoulos B."/>
            <person name="Baker S.E."/>
            <person name="Barry K."/>
            <person name="Bills G."/>
            <person name="Bluhm B.H."/>
            <person name="Cannon C."/>
            <person name="Castanera R."/>
            <person name="Culley D.E."/>
            <person name="Daum C."/>
            <person name="Ezra D."/>
            <person name="Gonzalez J.B."/>
            <person name="Henrissat B."/>
            <person name="Kuo A."/>
            <person name="Liang C."/>
            <person name="Lipzen A."/>
            <person name="Lutzoni F."/>
            <person name="Magnuson J."/>
            <person name="Mondo S."/>
            <person name="Nolan M."/>
            <person name="Ohm R."/>
            <person name="Pangilinan J."/>
            <person name="Park H.-J."/>
            <person name="Ramirez L."/>
            <person name="Alfaro M."/>
            <person name="Sun H."/>
            <person name="Tritt A."/>
            <person name="Yoshinaga Y."/>
            <person name="Zwiers L.-H."/>
            <person name="Turgeon B.G."/>
            <person name="Goodwin S.B."/>
            <person name="Spatafora J.W."/>
            <person name="Crous P.W."/>
            <person name="Grigoriev I.V."/>
        </authorList>
    </citation>
    <scope>NUCLEOTIDE SEQUENCE</scope>
    <source>
        <strain evidence="3">CBS 342.82</strain>
    </source>
</reference>
<protein>
    <submittedName>
        <fullName evidence="3">Uncharacterized protein</fullName>
    </submittedName>
</protein>
<dbReference type="Proteomes" id="UP000504637">
    <property type="component" value="Unplaced"/>
</dbReference>
<dbReference type="GeneID" id="54357826"/>
<gene>
    <name evidence="3" type="ORF">K489DRAFT_258852</name>
</gene>
<evidence type="ECO:0000313" key="2">
    <source>
        <dbReference type="Proteomes" id="UP000504637"/>
    </source>
</evidence>
<proteinExistence type="predicted"/>
<reference evidence="3" key="2">
    <citation type="submission" date="2020-04" db="EMBL/GenBank/DDBJ databases">
        <authorList>
            <consortium name="NCBI Genome Project"/>
        </authorList>
    </citation>
    <scope>NUCLEOTIDE SEQUENCE</scope>
    <source>
        <strain evidence="3">CBS 342.82</strain>
    </source>
</reference>
<evidence type="ECO:0000256" key="1">
    <source>
        <dbReference type="SAM" id="MobiDB-lite"/>
    </source>
</evidence>
<reference evidence="3" key="3">
    <citation type="submission" date="2025-08" db="UniProtKB">
        <authorList>
            <consortium name="RefSeq"/>
        </authorList>
    </citation>
    <scope>IDENTIFICATION</scope>
    <source>
        <strain evidence="3">CBS 342.82</strain>
    </source>
</reference>
<organism evidence="3">
    <name type="scientific">Dissoconium aciculare CBS 342.82</name>
    <dbReference type="NCBI Taxonomy" id="1314786"/>
    <lineage>
        <taxon>Eukaryota</taxon>
        <taxon>Fungi</taxon>
        <taxon>Dikarya</taxon>
        <taxon>Ascomycota</taxon>
        <taxon>Pezizomycotina</taxon>
        <taxon>Dothideomycetes</taxon>
        <taxon>Dothideomycetidae</taxon>
        <taxon>Mycosphaerellales</taxon>
        <taxon>Dissoconiaceae</taxon>
        <taxon>Dissoconium</taxon>
    </lineage>
</organism>
<feature type="region of interest" description="Disordered" evidence="1">
    <location>
        <begin position="116"/>
        <end position="161"/>
    </location>
</feature>
<dbReference type="RefSeq" id="XP_033457898.1">
    <property type="nucleotide sequence ID" value="XM_033600027.1"/>
</dbReference>
<evidence type="ECO:0000313" key="3">
    <source>
        <dbReference type="RefSeq" id="XP_033457898.1"/>
    </source>
</evidence>
<sequence>MTPRSSNGSVGEPDAAAYSFVAPEMSTNPSQLVARYAQMQEIPAMQQASAMPDYNQQMSSTDMELFMRAPIDAPAKKTHVATHSNVSSVSMTSTEWAAPAGIPGPSPEPRLKRRKLSTRELGSSAKQQSARRQHSLSISSNQTHSDRHISPRTSQPPQDRPHYIPYMSSPQPAANAYFVPSPAMMASSAGGPHFPPSATMSMAGPTPPTESFQHFPEVPQPSTSSLYQFPHHPHTMYSTVPPPPPGPATTTTAAHMTAAAPTQFMAMEHHPNVFQYH</sequence>